<accession>A0A8H6RU74</accession>
<reference evidence="1" key="1">
    <citation type="submission" date="2020-04" db="EMBL/GenBank/DDBJ databases">
        <title>Draft genome resource of the tomato pathogen Pseudocercospora fuligena.</title>
        <authorList>
            <person name="Zaccaron A."/>
        </authorList>
    </citation>
    <scope>NUCLEOTIDE SEQUENCE</scope>
    <source>
        <strain evidence="1">PF001</strain>
    </source>
</reference>
<proteinExistence type="predicted"/>
<organism evidence="1 2">
    <name type="scientific">Pseudocercospora fuligena</name>
    <dbReference type="NCBI Taxonomy" id="685502"/>
    <lineage>
        <taxon>Eukaryota</taxon>
        <taxon>Fungi</taxon>
        <taxon>Dikarya</taxon>
        <taxon>Ascomycota</taxon>
        <taxon>Pezizomycotina</taxon>
        <taxon>Dothideomycetes</taxon>
        <taxon>Dothideomycetidae</taxon>
        <taxon>Mycosphaerellales</taxon>
        <taxon>Mycosphaerellaceae</taxon>
        <taxon>Pseudocercospora</taxon>
    </lineage>
</organism>
<protein>
    <submittedName>
        <fullName evidence="1">Uncharacterized protein</fullName>
    </submittedName>
</protein>
<comment type="caution">
    <text evidence="1">The sequence shown here is derived from an EMBL/GenBank/DDBJ whole genome shotgun (WGS) entry which is preliminary data.</text>
</comment>
<dbReference type="Proteomes" id="UP000660729">
    <property type="component" value="Unassembled WGS sequence"/>
</dbReference>
<evidence type="ECO:0000313" key="2">
    <source>
        <dbReference type="Proteomes" id="UP000660729"/>
    </source>
</evidence>
<dbReference type="EMBL" id="JABCIY010000021">
    <property type="protein sequence ID" value="KAF7196973.1"/>
    <property type="molecule type" value="Genomic_DNA"/>
</dbReference>
<name>A0A8H6RU74_9PEZI</name>
<gene>
    <name evidence="1" type="ORF">HII31_01673</name>
</gene>
<sequence>MILSVLFSSKSPCIYFPNITFPDRCGNRLSGPIRTQLAYPSDKACMPCSAMNRLFNRSARMPSPPSPALPSSSFGSIVARASMLSLLQMSSMPTAEVLSLTCISTDSCFLSPPPTTASFSDLFRSGFTLEASRPTCATSLFDLGVVDIST</sequence>
<dbReference type="AlphaFoldDB" id="A0A8H6RU74"/>
<evidence type="ECO:0000313" key="1">
    <source>
        <dbReference type="EMBL" id="KAF7196973.1"/>
    </source>
</evidence>
<keyword evidence="2" id="KW-1185">Reference proteome</keyword>